<organism evidence="7">
    <name type="scientific">Streptomyces microaureus</name>
    <dbReference type="NCBI Taxonomy" id="1689400"/>
    <lineage>
        <taxon>Bacteria</taxon>
        <taxon>Bacillati</taxon>
        <taxon>Actinomycetota</taxon>
        <taxon>Actinomycetes</taxon>
        <taxon>Kitasatosporales</taxon>
        <taxon>Streptomycetaceae</taxon>
        <taxon>Streptomyces</taxon>
    </lineage>
</organism>
<feature type="transmembrane region" description="Helical" evidence="5">
    <location>
        <begin position="28"/>
        <end position="45"/>
    </location>
</feature>
<feature type="domain" description="ABC-2 type transporter transmembrane" evidence="6">
    <location>
        <begin position="27"/>
        <end position="214"/>
    </location>
</feature>
<feature type="transmembrane region" description="Helical" evidence="5">
    <location>
        <begin position="224"/>
        <end position="246"/>
    </location>
</feature>
<comment type="subcellular location">
    <subcellularLocation>
        <location evidence="1">Membrane</location>
        <topology evidence="1">Multi-pass membrane protein</topology>
    </subcellularLocation>
</comment>
<dbReference type="EMBL" id="KT318878">
    <property type="protein sequence ID" value="AKT74169.1"/>
    <property type="molecule type" value="Genomic_DNA"/>
</dbReference>
<keyword evidence="2 5" id="KW-0812">Transmembrane</keyword>
<dbReference type="InterPro" id="IPR051784">
    <property type="entry name" value="Nod_factor_ABC_transporter"/>
</dbReference>
<keyword evidence="3 5" id="KW-1133">Transmembrane helix</keyword>
<dbReference type="GO" id="GO:0016020">
    <property type="term" value="C:membrane"/>
    <property type="evidence" value="ECO:0007669"/>
    <property type="project" value="UniProtKB-SubCell"/>
</dbReference>
<feature type="transmembrane region" description="Helical" evidence="5">
    <location>
        <begin position="169"/>
        <end position="187"/>
    </location>
</feature>
<evidence type="ECO:0000259" key="6">
    <source>
        <dbReference type="Pfam" id="PF01061"/>
    </source>
</evidence>
<sequence length="263" mass="28892">MMVKQVIGQAAFVGFAEFKHVYTPKTWLTGWMLRLVSQVVFFGLVGKMAGDRITAEYVLLGNAVTVIAIEATLVITTASLERYQGTYPMLVVSPTNMGLVYLGRGLHWVLAGLGSSALVFALVWALFRPDWNWRVAVFALPCLIVIGLGAYVYGAILAACSLRHYKFRWVYLNFGFMVLMTFCGTNVPRSFWPAPIEWATQVLPLSHGLTAMRTLAAAGPLSDVLGQLGLEVCVAALWAALTLLFFERIASKGRRDGSLNFTS</sequence>
<feature type="transmembrane region" description="Helical" evidence="5">
    <location>
        <begin position="57"/>
        <end position="80"/>
    </location>
</feature>
<evidence type="ECO:0000256" key="4">
    <source>
        <dbReference type="ARBA" id="ARBA00023136"/>
    </source>
</evidence>
<feature type="transmembrane region" description="Helical" evidence="5">
    <location>
        <begin position="109"/>
        <end position="127"/>
    </location>
</feature>
<proteinExistence type="predicted"/>
<dbReference type="GO" id="GO:0140359">
    <property type="term" value="F:ABC-type transporter activity"/>
    <property type="evidence" value="ECO:0007669"/>
    <property type="project" value="InterPro"/>
</dbReference>
<evidence type="ECO:0000256" key="5">
    <source>
        <dbReference type="SAM" id="Phobius"/>
    </source>
</evidence>
<dbReference type="Pfam" id="PF01061">
    <property type="entry name" value="ABC2_membrane"/>
    <property type="match status" value="1"/>
</dbReference>
<dbReference type="PANTHER" id="PTHR43229:SF2">
    <property type="entry name" value="NODULATION PROTEIN J"/>
    <property type="match status" value="1"/>
</dbReference>
<dbReference type="AlphaFoldDB" id="A0A0K1H365"/>
<evidence type="ECO:0000256" key="2">
    <source>
        <dbReference type="ARBA" id="ARBA00022692"/>
    </source>
</evidence>
<feature type="transmembrane region" description="Helical" evidence="5">
    <location>
        <begin position="86"/>
        <end position="102"/>
    </location>
</feature>
<reference evidence="7" key="1">
    <citation type="journal article" date="2016" name="Appl. Microbiol. Biotechnol.">
        <title>Identification and engineering of regulation-related genes toward improved kasugamycin production.</title>
        <authorList>
            <person name="Zhu C."/>
            <person name="Kang Q."/>
            <person name="Bai L."/>
            <person name="Cheng L."/>
            <person name="Deng Z."/>
        </authorList>
    </citation>
    <scope>NUCLEOTIDE SEQUENCE</scope>
    <source>
        <strain evidence="7">XM301</strain>
    </source>
</reference>
<feature type="transmembrane region" description="Helical" evidence="5">
    <location>
        <begin position="133"/>
        <end position="157"/>
    </location>
</feature>
<keyword evidence="4 5" id="KW-0472">Membrane</keyword>
<dbReference type="PANTHER" id="PTHR43229">
    <property type="entry name" value="NODULATION PROTEIN J"/>
    <property type="match status" value="1"/>
</dbReference>
<protein>
    <submittedName>
        <fullName evidence="7">Putative ABC transporter transmembrane protein</fullName>
    </submittedName>
</protein>
<evidence type="ECO:0000256" key="3">
    <source>
        <dbReference type="ARBA" id="ARBA00022989"/>
    </source>
</evidence>
<evidence type="ECO:0000256" key="1">
    <source>
        <dbReference type="ARBA" id="ARBA00004141"/>
    </source>
</evidence>
<name>A0A0K1H365_9ACTN</name>
<gene>
    <name evidence="7" type="primary">kasM</name>
</gene>
<accession>A0A0K1H365</accession>
<dbReference type="InterPro" id="IPR013525">
    <property type="entry name" value="ABC2_TM"/>
</dbReference>
<evidence type="ECO:0000313" key="7">
    <source>
        <dbReference type="EMBL" id="AKT74169.1"/>
    </source>
</evidence>